<evidence type="ECO:0000313" key="2">
    <source>
        <dbReference type="EMBL" id="VUC23554.1"/>
    </source>
</evidence>
<dbReference type="PANTHER" id="PTHR42085">
    <property type="entry name" value="F-BOX DOMAIN-CONTAINING PROTEIN"/>
    <property type="match status" value="1"/>
</dbReference>
<evidence type="ECO:0000259" key="1">
    <source>
        <dbReference type="Pfam" id="PF24864"/>
    </source>
</evidence>
<dbReference type="PANTHER" id="PTHR42085:SF2">
    <property type="entry name" value="F-BOX DOMAIN-CONTAINING PROTEIN"/>
    <property type="match status" value="1"/>
</dbReference>
<dbReference type="EMBL" id="CABFNS010000709">
    <property type="protein sequence ID" value="VUC23554.1"/>
    <property type="molecule type" value="Genomic_DNA"/>
</dbReference>
<reference evidence="2 3" key="1">
    <citation type="submission" date="2019-06" db="EMBL/GenBank/DDBJ databases">
        <authorList>
            <person name="Broberg M."/>
        </authorList>
    </citation>
    <scope>NUCLEOTIDE SEQUENCE [LARGE SCALE GENOMIC DNA]</scope>
</reference>
<protein>
    <recommendedName>
        <fullName evidence="1">DUF7730 domain-containing protein</fullName>
    </recommendedName>
</protein>
<comment type="caution">
    <text evidence="2">The sequence shown here is derived from an EMBL/GenBank/DDBJ whole genome shotgun (WGS) entry which is preliminary data.</text>
</comment>
<dbReference type="InterPro" id="IPR056632">
    <property type="entry name" value="DUF7730"/>
</dbReference>
<dbReference type="InterPro" id="IPR038883">
    <property type="entry name" value="AN11006-like"/>
</dbReference>
<proteinExistence type="predicted"/>
<sequence>MASMRPPPSLLSLPSHVRKRIYYFADLTRDCPIVIIPPSQAVTRSTPNRDQVETNLDSGLRCNFASRKGGRGLHMPHESVECECPKIPKQLLLINKALHQEIRDTLYGDNQFVVRAHRPEDLEVLQMLPDDALRAMNHLLIRLNSWPCYRGHSSELVFKMTSTSKCSTCEAPVSKSDPEIVAGRDQSEQMMEKWTNLCHRLASCLVAGRLNLELICDVGDLATAQQFVDPLQDLPKLKSCAIRLGRQRDTHLLSLARSTVSQPVGEESPFPFLRLPQEVRLQVFEYTNLGSHGSFKSKWDDITVKHGKFDQGYSGRSVNYRRTCCLDCSFTKMDCICPLNYSSVSPTCTCRDLPLGLLSVNRQIKMEAAQVLFSKNMFSFEGPFTDTLKMLRSLSPASLKFFRRIRFRLEPGQIFKWRQNKQSWTNLISFIGKNFDTSRLLIVFDTTVDRQSCREHDHEQTIMNTVYDGYVFFTQQIKAHVSGLLDFHVTLGVFHYLEKIFEKHILGQQYDSRNGNQHTKPMHIWDFDDEIDEDGDDEPLGGVIIH</sequence>
<evidence type="ECO:0000313" key="3">
    <source>
        <dbReference type="Proteomes" id="UP000766486"/>
    </source>
</evidence>
<feature type="domain" description="DUF7730" evidence="1">
    <location>
        <begin position="268"/>
        <end position="422"/>
    </location>
</feature>
<name>A0ABY6TXZ1_BIOOC</name>
<accession>A0ABY6TXZ1</accession>
<keyword evidence="3" id="KW-1185">Reference proteome</keyword>
<gene>
    <name evidence="2" type="ORF">CLO192961_LOCUS120446</name>
</gene>
<organism evidence="2 3">
    <name type="scientific">Bionectria ochroleuca</name>
    <name type="common">Gliocladium roseum</name>
    <dbReference type="NCBI Taxonomy" id="29856"/>
    <lineage>
        <taxon>Eukaryota</taxon>
        <taxon>Fungi</taxon>
        <taxon>Dikarya</taxon>
        <taxon>Ascomycota</taxon>
        <taxon>Pezizomycotina</taxon>
        <taxon>Sordariomycetes</taxon>
        <taxon>Hypocreomycetidae</taxon>
        <taxon>Hypocreales</taxon>
        <taxon>Bionectriaceae</taxon>
        <taxon>Clonostachys</taxon>
    </lineage>
</organism>
<dbReference type="Pfam" id="PF24864">
    <property type="entry name" value="DUF7730"/>
    <property type="match status" value="1"/>
</dbReference>
<dbReference type="Proteomes" id="UP000766486">
    <property type="component" value="Unassembled WGS sequence"/>
</dbReference>